<evidence type="ECO:0000313" key="5">
    <source>
        <dbReference type="RefSeq" id="XP_012945141.1"/>
    </source>
</evidence>
<proteinExistence type="predicted"/>
<dbReference type="RefSeq" id="XP_012945141.1">
    <property type="nucleotide sequence ID" value="XM_013089687.2"/>
</dbReference>
<evidence type="ECO:0000313" key="2">
    <source>
        <dbReference type="Proteomes" id="UP000694888"/>
    </source>
</evidence>
<dbReference type="RefSeq" id="XP_012945139.1">
    <property type="nucleotide sequence ID" value="XM_013089685.2"/>
</dbReference>
<dbReference type="RefSeq" id="XP_012945140.1">
    <property type="nucleotide sequence ID" value="XM_013089686.1"/>
</dbReference>
<reference evidence="3 4" key="1">
    <citation type="submission" date="2025-05" db="UniProtKB">
        <authorList>
            <consortium name="RefSeq"/>
        </authorList>
    </citation>
    <scope>IDENTIFICATION</scope>
</reference>
<dbReference type="Proteomes" id="UP000694888">
    <property type="component" value="Unplaced"/>
</dbReference>
<accession>A0ABM1ACM2</accession>
<protein>
    <submittedName>
        <fullName evidence="3 4">Uncharacterized protein LOC101853744 isoform X1</fullName>
    </submittedName>
</protein>
<evidence type="ECO:0000313" key="3">
    <source>
        <dbReference type="RefSeq" id="XP_012945139.1"/>
    </source>
</evidence>
<dbReference type="GeneID" id="101853744"/>
<evidence type="ECO:0000256" key="1">
    <source>
        <dbReference type="SAM" id="SignalP"/>
    </source>
</evidence>
<organism evidence="2 3">
    <name type="scientific">Aplysia californica</name>
    <name type="common">California sea hare</name>
    <dbReference type="NCBI Taxonomy" id="6500"/>
    <lineage>
        <taxon>Eukaryota</taxon>
        <taxon>Metazoa</taxon>
        <taxon>Spiralia</taxon>
        <taxon>Lophotrochozoa</taxon>
        <taxon>Mollusca</taxon>
        <taxon>Gastropoda</taxon>
        <taxon>Heterobranchia</taxon>
        <taxon>Euthyneura</taxon>
        <taxon>Tectipleura</taxon>
        <taxon>Aplysiida</taxon>
        <taxon>Aplysioidea</taxon>
        <taxon>Aplysiidae</taxon>
        <taxon>Aplysia</taxon>
    </lineage>
</organism>
<name>A0ABM1ACM2_APLCA</name>
<gene>
    <name evidence="3 4 5" type="primary">LOC101853744</name>
</gene>
<keyword evidence="1" id="KW-0732">Signal</keyword>
<feature type="signal peptide" evidence="1">
    <location>
        <begin position="1"/>
        <end position="25"/>
    </location>
</feature>
<evidence type="ECO:0000313" key="4">
    <source>
        <dbReference type="RefSeq" id="XP_012945140.1"/>
    </source>
</evidence>
<keyword evidence="2" id="KW-1185">Reference proteome</keyword>
<sequence length="190" mass="20673">MESFSGLAFSLVVLLCLLMTAHVSAIMSCTKKTLCSCESENGIIDLSSLSTNPPRKIPDPTSSQTFLWNPCDNFDYQSLNGVGAVQEQSASYIYELGTNRDDLVNVKVATGHAVFVMTATDGQRQAEVTCICGSGSAVSMVFTQEIPGYPSIYVCMLLPKCSFIRVIFLFKRTDSVHNSLCIISSDLLEI</sequence>
<feature type="chain" id="PRO_5045021916" evidence="1">
    <location>
        <begin position="26"/>
        <end position="190"/>
    </location>
</feature>